<dbReference type="EnsemblMetazoa" id="SMAR000341-RA">
    <property type="protein sequence ID" value="SMAR000341-PA"/>
    <property type="gene ID" value="SMAR000341"/>
</dbReference>
<dbReference type="Proteomes" id="UP000014500">
    <property type="component" value="Unassembled WGS sequence"/>
</dbReference>
<keyword evidence="2" id="KW-0443">Lipid metabolism</keyword>
<evidence type="ECO:0000313" key="4">
    <source>
        <dbReference type="EnsemblMetazoa" id="SMAR000341-PA"/>
    </source>
</evidence>
<dbReference type="EMBL" id="JH429945">
    <property type="status" value="NOT_ANNOTATED_CDS"/>
    <property type="molecule type" value="Genomic_DNA"/>
</dbReference>
<organism evidence="4 5">
    <name type="scientific">Strigamia maritima</name>
    <name type="common">European centipede</name>
    <name type="synonym">Geophilus maritimus</name>
    <dbReference type="NCBI Taxonomy" id="126957"/>
    <lineage>
        <taxon>Eukaryota</taxon>
        <taxon>Metazoa</taxon>
        <taxon>Ecdysozoa</taxon>
        <taxon>Arthropoda</taxon>
        <taxon>Myriapoda</taxon>
        <taxon>Chilopoda</taxon>
        <taxon>Pleurostigmophora</taxon>
        <taxon>Geophilomorpha</taxon>
        <taxon>Linotaeniidae</taxon>
        <taxon>Strigamia</taxon>
    </lineage>
</organism>
<protein>
    <recommendedName>
        <fullName evidence="3">AB hydrolase-1 domain-containing protein</fullName>
    </recommendedName>
</protein>
<evidence type="ECO:0000256" key="1">
    <source>
        <dbReference type="ARBA" id="ARBA00022963"/>
    </source>
</evidence>
<proteinExistence type="predicted"/>
<evidence type="ECO:0000259" key="3">
    <source>
        <dbReference type="Pfam" id="PF00561"/>
    </source>
</evidence>
<sequence>MVCFNFNPILSKNAEIIKEATTDIVRFILADQLFDVWLGNVRGNEGSSHRSHRRSEAKFWDFSWEEMADEDLPAIIDYIRNLTEYKKILYIGHS</sequence>
<dbReference type="AlphaFoldDB" id="T1IHM4"/>
<dbReference type="GO" id="GO:0016042">
    <property type="term" value="P:lipid catabolic process"/>
    <property type="evidence" value="ECO:0007669"/>
    <property type="project" value="UniProtKB-KW"/>
</dbReference>
<feature type="domain" description="AB hydrolase-1" evidence="3">
    <location>
        <begin position="29"/>
        <end position="94"/>
    </location>
</feature>
<dbReference type="InterPro" id="IPR000073">
    <property type="entry name" value="AB_hydrolase_1"/>
</dbReference>
<dbReference type="PANTHER" id="PTHR11005">
    <property type="entry name" value="LYSOSOMAL ACID LIPASE-RELATED"/>
    <property type="match status" value="1"/>
</dbReference>
<reference evidence="4" key="2">
    <citation type="submission" date="2015-02" db="UniProtKB">
        <authorList>
            <consortium name="EnsemblMetazoa"/>
        </authorList>
    </citation>
    <scope>IDENTIFICATION</scope>
</reference>
<dbReference type="InterPro" id="IPR029058">
    <property type="entry name" value="AB_hydrolase_fold"/>
</dbReference>
<dbReference type="Pfam" id="PF00561">
    <property type="entry name" value="Abhydrolase_1"/>
    <property type="match status" value="1"/>
</dbReference>
<dbReference type="HOGENOM" id="CLU_2388981_0_0_1"/>
<name>T1IHM4_STRMM</name>
<dbReference type="PhylomeDB" id="T1IHM4"/>
<dbReference type="Gene3D" id="3.40.50.1820">
    <property type="entry name" value="alpha/beta hydrolase"/>
    <property type="match status" value="1"/>
</dbReference>
<evidence type="ECO:0000313" key="5">
    <source>
        <dbReference type="Proteomes" id="UP000014500"/>
    </source>
</evidence>
<keyword evidence="1" id="KW-0442">Lipid degradation</keyword>
<keyword evidence="5" id="KW-1185">Reference proteome</keyword>
<evidence type="ECO:0000256" key="2">
    <source>
        <dbReference type="ARBA" id="ARBA00023098"/>
    </source>
</evidence>
<dbReference type="STRING" id="126957.T1IHM4"/>
<accession>T1IHM4</accession>
<reference evidence="5" key="1">
    <citation type="submission" date="2011-05" db="EMBL/GenBank/DDBJ databases">
        <authorList>
            <person name="Richards S.R."/>
            <person name="Qu J."/>
            <person name="Jiang H."/>
            <person name="Jhangiani S.N."/>
            <person name="Agravi P."/>
            <person name="Goodspeed R."/>
            <person name="Gross S."/>
            <person name="Mandapat C."/>
            <person name="Jackson L."/>
            <person name="Mathew T."/>
            <person name="Pu L."/>
            <person name="Thornton R."/>
            <person name="Saada N."/>
            <person name="Wilczek-Boney K.B."/>
            <person name="Lee S."/>
            <person name="Kovar C."/>
            <person name="Wu Y."/>
            <person name="Scherer S.E."/>
            <person name="Worley K.C."/>
            <person name="Muzny D.M."/>
            <person name="Gibbs R."/>
        </authorList>
    </citation>
    <scope>NUCLEOTIDE SEQUENCE</scope>
    <source>
        <strain evidence="5">Brora</strain>
    </source>
</reference>
<dbReference type="eggNOG" id="KOG2624">
    <property type="taxonomic scope" value="Eukaryota"/>
</dbReference>
<dbReference type="SUPFAM" id="SSF53474">
    <property type="entry name" value="alpha/beta-Hydrolases"/>
    <property type="match status" value="1"/>
</dbReference>